<keyword evidence="1" id="KW-0732">Signal</keyword>
<evidence type="ECO:0000313" key="4">
    <source>
        <dbReference type="Proteomes" id="UP000751614"/>
    </source>
</evidence>
<evidence type="ECO:0000259" key="2">
    <source>
        <dbReference type="Pfam" id="PF08450"/>
    </source>
</evidence>
<name>A0ABY2WJA2_9FLAO</name>
<dbReference type="EMBL" id="VCNI01000002">
    <property type="protein sequence ID" value="TMU54923.1"/>
    <property type="molecule type" value="Genomic_DNA"/>
</dbReference>
<accession>A0ABY2WJA2</accession>
<dbReference type="Pfam" id="PF08450">
    <property type="entry name" value="SGL"/>
    <property type="match status" value="1"/>
</dbReference>
<dbReference type="InterPro" id="IPR013658">
    <property type="entry name" value="SGL"/>
</dbReference>
<dbReference type="Gene3D" id="2.120.10.30">
    <property type="entry name" value="TolB, C-terminal domain"/>
    <property type="match status" value="2"/>
</dbReference>
<feature type="domain" description="SMP-30/Gluconolactonase/LRE-like region" evidence="2">
    <location>
        <begin position="34"/>
        <end position="188"/>
    </location>
</feature>
<feature type="chain" id="PRO_5047547336" description="SMP-30/Gluconolactonase/LRE-like region domain-containing protein" evidence="1">
    <location>
        <begin position="18"/>
        <end position="315"/>
    </location>
</feature>
<dbReference type="Proteomes" id="UP000751614">
    <property type="component" value="Unassembled WGS sequence"/>
</dbReference>
<comment type="caution">
    <text evidence="3">The sequence shown here is derived from an EMBL/GenBank/DDBJ whole genome shotgun (WGS) entry which is preliminary data.</text>
</comment>
<organism evidence="3 4">
    <name type="scientific">Flagellimonas algicola</name>
    <dbReference type="NCBI Taxonomy" id="2583815"/>
    <lineage>
        <taxon>Bacteria</taxon>
        <taxon>Pseudomonadati</taxon>
        <taxon>Bacteroidota</taxon>
        <taxon>Flavobacteriia</taxon>
        <taxon>Flavobacteriales</taxon>
        <taxon>Flavobacteriaceae</taxon>
        <taxon>Flagellimonas</taxon>
    </lineage>
</organism>
<dbReference type="RefSeq" id="WP_138836548.1">
    <property type="nucleotide sequence ID" value="NZ_VCNI01000002.1"/>
</dbReference>
<sequence>MRFLFWSLFFASGVVMAQNNSTEVELGFEKDLIPEGIAVDLQHQKLFINSLRHNKIVRCNLYGSQPENFIESGEHGYQSGFGMTIKGDTLYALGNSLPKPKNESILLLLNIKTGELINSFKLKETGFAYLNDLAVSSMGTLYITDSESNKIYTVNSKKGELDVFYAHDELKHCNGIAISNDNKYLYFASYTSGLRVLDIESKILLNQPNNFKGIDGLKFHQNSLVAIVNTKRDATQNGVYRFQLNQNLMEITGEEKIWNLRKESDIPTTFTIKNDKMYFVADSQLDNLDQEKVVISDGSRLENYTLIIHPLVQEN</sequence>
<evidence type="ECO:0000256" key="1">
    <source>
        <dbReference type="SAM" id="SignalP"/>
    </source>
</evidence>
<feature type="signal peptide" evidence="1">
    <location>
        <begin position="1"/>
        <end position="17"/>
    </location>
</feature>
<proteinExistence type="predicted"/>
<dbReference type="SUPFAM" id="SSF63829">
    <property type="entry name" value="Calcium-dependent phosphotriesterase"/>
    <property type="match status" value="1"/>
</dbReference>
<reference evidence="3 4" key="1">
    <citation type="submission" date="2019-05" db="EMBL/GenBank/DDBJ databases">
        <title>Flagellimonas sp. AsT0115, sp. nov., isolated from a marine red algae, Asparagopsis taxiformis.</title>
        <authorList>
            <person name="Kim J."/>
            <person name="Jeong S.E."/>
            <person name="Jeon C.O."/>
        </authorList>
    </citation>
    <scope>NUCLEOTIDE SEQUENCE [LARGE SCALE GENOMIC DNA]</scope>
    <source>
        <strain evidence="3 4">AsT0115</strain>
    </source>
</reference>
<evidence type="ECO:0000313" key="3">
    <source>
        <dbReference type="EMBL" id="TMU54923.1"/>
    </source>
</evidence>
<dbReference type="InterPro" id="IPR011042">
    <property type="entry name" value="6-blade_b-propeller_TolB-like"/>
</dbReference>
<gene>
    <name evidence="3" type="ORF">FGG15_12060</name>
</gene>
<keyword evidence="4" id="KW-1185">Reference proteome</keyword>
<protein>
    <recommendedName>
        <fullName evidence="2">SMP-30/Gluconolactonase/LRE-like region domain-containing protein</fullName>
    </recommendedName>
</protein>